<dbReference type="AlphaFoldDB" id="A0A1E5CZK1"/>
<accession>A0A1E5CZK1</accession>
<comment type="caution">
    <text evidence="1">The sequence shown here is derived from an EMBL/GenBank/DDBJ whole genome shotgun (WGS) entry which is preliminary data.</text>
</comment>
<dbReference type="EMBL" id="AJYW02000122">
    <property type="protein sequence ID" value="OEE76381.1"/>
    <property type="molecule type" value="Genomic_DNA"/>
</dbReference>
<dbReference type="RefSeq" id="WP_017052995.1">
    <property type="nucleotide sequence ID" value="NZ_AJYW02000122.1"/>
</dbReference>
<evidence type="ECO:0000313" key="1">
    <source>
        <dbReference type="EMBL" id="OEE76381.1"/>
    </source>
</evidence>
<evidence type="ECO:0000313" key="2">
    <source>
        <dbReference type="Proteomes" id="UP000094165"/>
    </source>
</evidence>
<dbReference type="Proteomes" id="UP000094165">
    <property type="component" value="Unassembled WGS sequence"/>
</dbReference>
<keyword evidence="2" id="KW-1185">Reference proteome</keyword>
<name>A0A1E5CZK1_9VIBR</name>
<organism evidence="1 2">
    <name type="scientific">Vibrio genomosp. F6 str. FF-238</name>
    <dbReference type="NCBI Taxonomy" id="1191298"/>
    <lineage>
        <taxon>Bacteria</taxon>
        <taxon>Pseudomonadati</taxon>
        <taxon>Pseudomonadota</taxon>
        <taxon>Gammaproteobacteria</taxon>
        <taxon>Vibrionales</taxon>
        <taxon>Vibrionaceae</taxon>
        <taxon>Vibrio</taxon>
    </lineage>
</organism>
<gene>
    <name evidence="1" type="ORF">A130_15490</name>
</gene>
<sequence length="110" mass="12458">MSLRNEVIEEVRLLSSSALQTKYIESSLELNLVAELFNGFCEDLYHPKDTVFLSSFNVDELKSLAHLYGVVSEASLFGSGLDFKKLVVTSQWRRVMKVAQMVLGQLELRT</sequence>
<reference evidence="1 2" key="1">
    <citation type="journal article" date="2012" name="Science">
        <title>Ecological populations of bacteria act as socially cohesive units of antibiotic production and resistance.</title>
        <authorList>
            <person name="Cordero O.X."/>
            <person name="Wildschutte H."/>
            <person name="Kirkup B."/>
            <person name="Proehl S."/>
            <person name="Ngo L."/>
            <person name="Hussain F."/>
            <person name="Le Roux F."/>
            <person name="Mincer T."/>
            <person name="Polz M.F."/>
        </authorList>
    </citation>
    <scope>NUCLEOTIDE SEQUENCE [LARGE SCALE GENOMIC DNA]</scope>
    <source>
        <strain evidence="1 2">FF-238</strain>
    </source>
</reference>
<protein>
    <submittedName>
        <fullName evidence="1">Uncharacterized protein</fullName>
    </submittedName>
</protein>
<proteinExistence type="predicted"/>